<gene>
    <name evidence="3" type="ORF">U27_05958</name>
</gene>
<evidence type="ECO:0000259" key="2">
    <source>
        <dbReference type="Pfam" id="PF07589"/>
    </source>
</evidence>
<sequence length="236" mass="26249">MKHLTIFVIAVSIFLIPFAAGAMSLVDTQYVKNSDITIKYNGSNRSTSAGEFKAQIRDDDGNLLNDGEWFTGLCVELDQYAKLGGELDVDLVEPSQKEGGLLAAWLFENRDFYKEEHAIWSQYEVTGLQLAIWEVTHDYTDDMNFSLSSGNFQVVKANSYAKNLANFYLTSLATYYDPTGLEDKYRISMNADKQDFIIGGLPIEVEPPLATPEPATLLLLGLGIIGLFGLKHKAKK</sequence>
<dbReference type="Pfam" id="PF07589">
    <property type="entry name" value="PEP-CTERM"/>
    <property type="match status" value="1"/>
</dbReference>
<evidence type="ECO:0000313" key="4">
    <source>
        <dbReference type="Proteomes" id="UP000030661"/>
    </source>
</evidence>
<feature type="signal peptide" evidence="1">
    <location>
        <begin position="1"/>
        <end position="22"/>
    </location>
</feature>
<organism evidence="3">
    <name type="scientific">Vecturithrix granuli</name>
    <dbReference type="NCBI Taxonomy" id="1499967"/>
    <lineage>
        <taxon>Bacteria</taxon>
        <taxon>Candidatus Moduliflexota</taxon>
        <taxon>Candidatus Vecturitrichia</taxon>
        <taxon>Candidatus Vecturitrichales</taxon>
        <taxon>Candidatus Vecturitrichaceae</taxon>
        <taxon>Candidatus Vecturithrix</taxon>
    </lineage>
</organism>
<keyword evidence="1" id="KW-0732">Signal</keyword>
<dbReference type="AlphaFoldDB" id="A0A081C328"/>
<reference evidence="3" key="1">
    <citation type="journal article" date="2015" name="PeerJ">
        <title>First genomic representation of candidate bacterial phylum KSB3 points to enhanced environmental sensing as a trigger of wastewater bulking.</title>
        <authorList>
            <person name="Sekiguchi Y."/>
            <person name="Ohashi A."/>
            <person name="Parks D.H."/>
            <person name="Yamauchi T."/>
            <person name="Tyson G.W."/>
            <person name="Hugenholtz P."/>
        </authorList>
    </citation>
    <scope>NUCLEOTIDE SEQUENCE [LARGE SCALE GENOMIC DNA]</scope>
</reference>
<keyword evidence="4" id="KW-1185">Reference proteome</keyword>
<feature type="domain" description="Ice-binding protein C-terminal" evidence="2">
    <location>
        <begin position="210"/>
        <end position="230"/>
    </location>
</feature>
<dbReference type="NCBIfam" id="TIGR02595">
    <property type="entry name" value="PEP_CTERM"/>
    <property type="match status" value="1"/>
</dbReference>
<accession>A0A081C328</accession>
<evidence type="ECO:0000313" key="3">
    <source>
        <dbReference type="EMBL" id="GAK58983.1"/>
    </source>
</evidence>
<dbReference type="InterPro" id="IPR013424">
    <property type="entry name" value="Ice-binding_C"/>
</dbReference>
<protein>
    <recommendedName>
        <fullName evidence="2">Ice-binding protein C-terminal domain-containing protein</fullName>
    </recommendedName>
</protein>
<proteinExistence type="predicted"/>
<dbReference type="HOGENOM" id="CLU_1212869_0_0_0"/>
<feature type="chain" id="PRO_5001755448" description="Ice-binding protein C-terminal domain-containing protein" evidence="1">
    <location>
        <begin position="23"/>
        <end position="236"/>
    </location>
</feature>
<dbReference type="EMBL" id="DF820469">
    <property type="protein sequence ID" value="GAK58983.1"/>
    <property type="molecule type" value="Genomic_DNA"/>
</dbReference>
<dbReference type="Proteomes" id="UP000030661">
    <property type="component" value="Unassembled WGS sequence"/>
</dbReference>
<evidence type="ECO:0000256" key="1">
    <source>
        <dbReference type="SAM" id="SignalP"/>
    </source>
</evidence>
<name>A0A081C328_VECG1</name>